<feature type="signal peptide" evidence="2">
    <location>
        <begin position="1"/>
        <end position="17"/>
    </location>
</feature>
<evidence type="ECO:0000256" key="1">
    <source>
        <dbReference type="SAM" id="MobiDB-lite"/>
    </source>
</evidence>
<organism evidence="3 4">
    <name type="scientific">Fundulus heteroclitus</name>
    <name type="common">Killifish</name>
    <name type="synonym">Mummichog</name>
    <dbReference type="NCBI Taxonomy" id="8078"/>
    <lineage>
        <taxon>Eukaryota</taxon>
        <taxon>Metazoa</taxon>
        <taxon>Chordata</taxon>
        <taxon>Craniata</taxon>
        <taxon>Vertebrata</taxon>
        <taxon>Euteleostomi</taxon>
        <taxon>Actinopterygii</taxon>
        <taxon>Neopterygii</taxon>
        <taxon>Teleostei</taxon>
        <taxon>Neoteleostei</taxon>
        <taxon>Acanthomorphata</taxon>
        <taxon>Ovalentaria</taxon>
        <taxon>Atherinomorphae</taxon>
        <taxon>Cyprinodontiformes</taxon>
        <taxon>Fundulidae</taxon>
        <taxon>Fundulus</taxon>
    </lineage>
</organism>
<accession>A0A3Q2UMS0</accession>
<protein>
    <recommendedName>
        <fullName evidence="5">Fibronectin type-III domain-containing protein</fullName>
    </recommendedName>
</protein>
<reference evidence="3" key="1">
    <citation type="submission" date="2025-08" db="UniProtKB">
        <authorList>
            <consortium name="Ensembl"/>
        </authorList>
    </citation>
    <scope>IDENTIFICATION</scope>
</reference>
<sequence length="447" mass="49738">KVRQHVQLTSFFSSAAAASFCNVTCNTDYENVLNCSCSGSVPALPVLLNVTCRHRTYDDIVEGSCEIQPPRSWCTIVKSLIYVASVGTMCNTTASQPGSTNPSEMTSWELWNAGRLTDNNQHAPFILEGDEEHFELNQEKLQPGASYVADIQVKYCKDAFHQGPWSEWSSGAEWSTAKARWPRCVAASNLIICTSQLFLCFVFRCWQKKLRMITYIPRPNEYFKPLYQNYEGNFKVRESKSALSLNGEGFTPQLPNNLLPHFQHSGASQGTLHSAGHVSIHTVTLSGEEFEGEVTSQSSLRSYQDGESFGSFDDTHREDAPYNSEDAQASRMDRHSGISLRENQLANDLIIENQNFQADGELNEERVSLDSFGSNEQSEDGYPHVDLDTIDSGFGECISPGASDSHSNSFPDHTHLNSNYVKQWMICSTIQEDGGNVSSELNGTQQL</sequence>
<evidence type="ECO:0000313" key="3">
    <source>
        <dbReference type="Ensembl" id="ENSFHEP00000032925.1"/>
    </source>
</evidence>
<name>A0A3Q2UMS0_FUNHE</name>
<dbReference type="InterPro" id="IPR013783">
    <property type="entry name" value="Ig-like_fold"/>
</dbReference>
<feature type="region of interest" description="Disordered" evidence="1">
    <location>
        <begin position="295"/>
        <end position="332"/>
    </location>
</feature>
<dbReference type="Ensembl" id="ENSFHET00000026755.1">
    <property type="protein sequence ID" value="ENSFHEP00000032925.1"/>
    <property type="gene ID" value="ENSFHEG00000019709.1"/>
</dbReference>
<dbReference type="PANTHER" id="PTHR23037">
    <property type="entry name" value="CYTOKINE RECEPTOR"/>
    <property type="match status" value="1"/>
</dbReference>
<dbReference type="GeneTree" id="ENSGT00940000170682"/>
<keyword evidence="2" id="KW-0732">Signal</keyword>
<dbReference type="GO" id="GO:0004896">
    <property type="term" value="F:cytokine receptor activity"/>
    <property type="evidence" value="ECO:0007669"/>
    <property type="project" value="TreeGrafter"/>
</dbReference>
<dbReference type="GO" id="GO:0009897">
    <property type="term" value="C:external side of plasma membrane"/>
    <property type="evidence" value="ECO:0007669"/>
    <property type="project" value="TreeGrafter"/>
</dbReference>
<dbReference type="PANTHER" id="PTHR23037:SF7">
    <property type="entry name" value="INTERLEUKIN-21 RECEPTOR"/>
    <property type="match status" value="1"/>
</dbReference>
<keyword evidence="4" id="KW-1185">Reference proteome</keyword>
<reference evidence="3" key="2">
    <citation type="submission" date="2025-09" db="UniProtKB">
        <authorList>
            <consortium name="Ensembl"/>
        </authorList>
    </citation>
    <scope>IDENTIFICATION</scope>
</reference>
<dbReference type="Proteomes" id="UP000265000">
    <property type="component" value="Unplaced"/>
</dbReference>
<evidence type="ECO:0008006" key="5">
    <source>
        <dbReference type="Google" id="ProtNLM"/>
    </source>
</evidence>
<dbReference type="Gene3D" id="2.60.40.10">
    <property type="entry name" value="Immunoglobulins"/>
    <property type="match status" value="1"/>
</dbReference>
<proteinExistence type="predicted"/>
<evidence type="ECO:0000256" key="2">
    <source>
        <dbReference type="SAM" id="SignalP"/>
    </source>
</evidence>
<dbReference type="AlphaFoldDB" id="A0A3Q2UMS0"/>
<dbReference type="STRING" id="8078.ENSFHEP00000032925"/>
<feature type="chain" id="PRO_5018779002" description="Fibronectin type-III domain-containing protein" evidence="2">
    <location>
        <begin position="18"/>
        <end position="447"/>
    </location>
</feature>
<evidence type="ECO:0000313" key="4">
    <source>
        <dbReference type="Proteomes" id="UP000265000"/>
    </source>
</evidence>